<accession>A0ABQ1EM43</accession>
<evidence type="ECO:0000313" key="3">
    <source>
        <dbReference type="Proteomes" id="UP000628109"/>
    </source>
</evidence>
<reference evidence="3" key="1">
    <citation type="journal article" date="2019" name="Int. J. Syst. Evol. Microbiol.">
        <title>The Global Catalogue of Microorganisms (GCM) 10K type strain sequencing project: providing services to taxonomists for standard genome sequencing and annotation.</title>
        <authorList>
            <consortium name="The Broad Institute Genomics Platform"/>
            <consortium name="The Broad Institute Genome Sequencing Center for Infectious Disease"/>
            <person name="Wu L."/>
            <person name="Ma J."/>
        </authorList>
    </citation>
    <scope>NUCLEOTIDE SEQUENCE [LARGE SCALE GENOMIC DNA]</scope>
    <source>
        <strain evidence="3">CCM 7327</strain>
    </source>
</reference>
<dbReference type="PANTHER" id="PTHR46401:SF9">
    <property type="entry name" value="MANNOSYLTRANSFERASE A"/>
    <property type="match status" value="1"/>
</dbReference>
<dbReference type="Gene3D" id="3.40.50.2000">
    <property type="entry name" value="Glycogen Phosphorylase B"/>
    <property type="match status" value="2"/>
</dbReference>
<dbReference type="CDD" id="cd03809">
    <property type="entry name" value="GT4_MtfB-like"/>
    <property type="match status" value="1"/>
</dbReference>
<dbReference type="SUPFAM" id="SSF53756">
    <property type="entry name" value="UDP-Glycosyltransferase/glycogen phosphorylase"/>
    <property type="match status" value="1"/>
</dbReference>
<proteinExistence type="predicted"/>
<protein>
    <recommendedName>
        <fullName evidence="1">Glycosyl transferase family 1 domain-containing protein</fullName>
    </recommendedName>
</protein>
<comment type="caution">
    <text evidence="2">The sequence shown here is derived from an EMBL/GenBank/DDBJ whole genome shotgun (WGS) entry which is preliminary data.</text>
</comment>
<keyword evidence="3" id="KW-1185">Reference proteome</keyword>
<gene>
    <name evidence="2" type="ORF">GCM10019071_02810</name>
</gene>
<name>A0ABQ1EM43_SPHSA</name>
<dbReference type="EMBL" id="BMDU01000001">
    <property type="protein sequence ID" value="GFZ77803.1"/>
    <property type="molecule type" value="Genomic_DNA"/>
</dbReference>
<evidence type="ECO:0000313" key="2">
    <source>
        <dbReference type="EMBL" id="GFZ77803.1"/>
    </source>
</evidence>
<dbReference type="RefSeq" id="WP_165363312.1">
    <property type="nucleotide sequence ID" value="NZ_SEON01000001.1"/>
</dbReference>
<organism evidence="2 3">
    <name type="scientific">Sphingobium fuliginis (strain ATCC 27551)</name>
    <dbReference type="NCBI Taxonomy" id="336203"/>
    <lineage>
        <taxon>Bacteria</taxon>
        <taxon>Pseudomonadati</taxon>
        <taxon>Pseudomonadota</taxon>
        <taxon>Alphaproteobacteria</taxon>
        <taxon>Sphingomonadales</taxon>
        <taxon>Sphingomonadaceae</taxon>
        <taxon>Sphingobium</taxon>
    </lineage>
</organism>
<evidence type="ECO:0000259" key="1">
    <source>
        <dbReference type="Pfam" id="PF00534"/>
    </source>
</evidence>
<sequence length="419" mass="46837">MMLSPFDGLLNGHEAVPEGPLRELSTRQLLVDVSVIVRNDSQTGIQRVVRALLSALLDADLAGYVVRPVFATRKDSYAYVDWDASLLLGRSPPVVMPSGSVEAGEGDIFLGLDLAANILPRHRRQITRWRRNGCLIATVMYDLLPEQRPDWFNPKTRRNYRRWLRVVTRRSDRIICISQDVAQKLAAWVAARPWRGNARLQIDYMRLGSDISSSAPTTGLPADAVPLLTEFAKRRTLLVVGTIEPRKGHACLLPAFNLLWQERSYDDLSLVFVGRVGWRTEALQAQIRAHPEAGRRFFWFDNASDEFLSHLYALAHGVIVPSLAEGFGLPLVEALAHGVPVLARDLPVFRAMNLAKVTYFSQDAAPALAGSIRGWLDHGAIATSERENPIPTWKDSFIDILSCLSIKEREVPHKEGILE</sequence>
<dbReference type="InterPro" id="IPR001296">
    <property type="entry name" value="Glyco_trans_1"/>
</dbReference>
<dbReference type="PANTHER" id="PTHR46401">
    <property type="entry name" value="GLYCOSYLTRANSFERASE WBBK-RELATED"/>
    <property type="match status" value="1"/>
</dbReference>
<feature type="domain" description="Glycosyl transferase family 1" evidence="1">
    <location>
        <begin position="232"/>
        <end position="378"/>
    </location>
</feature>
<dbReference type="Proteomes" id="UP000628109">
    <property type="component" value="Unassembled WGS sequence"/>
</dbReference>
<dbReference type="Pfam" id="PF00534">
    <property type="entry name" value="Glycos_transf_1"/>
    <property type="match status" value="1"/>
</dbReference>